<dbReference type="PROSITE" id="PS50109">
    <property type="entry name" value="HIS_KIN"/>
    <property type="match status" value="1"/>
</dbReference>
<dbReference type="InterPro" id="IPR011110">
    <property type="entry name" value="Reg_prop"/>
</dbReference>
<dbReference type="InterPro" id="IPR004358">
    <property type="entry name" value="Sig_transdc_His_kin-like_C"/>
</dbReference>
<protein>
    <recommendedName>
        <fullName evidence="2">histidine kinase</fullName>
        <ecNumber evidence="2">2.7.13.3</ecNumber>
    </recommendedName>
</protein>
<dbReference type="InterPro" id="IPR003661">
    <property type="entry name" value="HisK_dim/P_dom"/>
</dbReference>
<dbReference type="AlphaFoldDB" id="A0A6M5Y157"/>
<dbReference type="Pfam" id="PF07495">
    <property type="entry name" value="Y_Y_Y"/>
    <property type="match status" value="1"/>
</dbReference>
<dbReference type="PANTHER" id="PTHR43547">
    <property type="entry name" value="TWO-COMPONENT HISTIDINE KINASE"/>
    <property type="match status" value="1"/>
</dbReference>
<dbReference type="InterPro" id="IPR005467">
    <property type="entry name" value="His_kinase_dom"/>
</dbReference>
<keyword evidence="4" id="KW-0175">Coiled coil</keyword>
<dbReference type="Proteomes" id="UP000502756">
    <property type="component" value="Chromosome"/>
</dbReference>
<dbReference type="EC" id="2.7.13.3" evidence="2"/>
<dbReference type="Gene3D" id="2.130.10.10">
    <property type="entry name" value="YVTN repeat-like/Quinoprotein amine dehydrogenase"/>
    <property type="match status" value="3"/>
</dbReference>
<dbReference type="FunFam" id="2.60.40.10:FF:000791">
    <property type="entry name" value="Two-component system sensor histidine kinase/response regulator"/>
    <property type="match status" value="1"/>
</dbReference>
<keyword evidence="7" id="KW-0418">Kinase</keyword>
<evidence type="ECO:0000256" key="3">
    <source>
        <dbReference type="ARBA" id="ARBA00022553"/>
    </source>
</evidence>
<dbReference type="SMART" id="SM00388">
    <property type="entry name" value="HisKA"/>
    <property type="match status" value="1"/>
</dbReference>
<keyword evidence="5" id="KW-0472">Membrane</keyword>
<gene>
    <name evidence="7" type="ORF">HNV11_03420</name>
</gene>
<organism evidence="7 8">
    <name type="scientific">Spirosoma taeanense</name>
    <dbReference type="NCBI Taxonomy" id="2735870"/>
    <lineage>
        <taxon>Bacteria</taxon>
        <taxon>Pseudomonadati</taxon>
        <taxon>Bacteroidota</taxon>
        <taxon>Cytophagia</taxon>
        <taxon>Cytophagales</taxon>
        <taxon>Cytophagaceae</taxon>
        <taxon>Spirosoma</taxon>
    </lineage>
</organism>
<sequence>MKRYVMAVRGRQVSKDLRFSTPDHITNQLFAVGLLLLFLLGVLPFQGLNAQQTDNYFEHLSVQNGLSHNSINCIHQDREGFLWFGTYDGLNKHDGYNFTVFQPDPANPNHSFQSNKVTGLCEDHTGRLWAVTEGGGLHEVDKRTGRVTPHPVRVKNASRWNNQLFVCEDRQGILWISAYGGLIAYNPGKRHFRLYPSPKNEVPVKRAFEDHQNRLWVSTGQGLYQFNRQTGRFTPLYLDSPAASQPTFNAFYLDEQDRLWLGTAGSGVFQINLRSQPLRIVPFNPGGLINKYVFLDGIHCDADGDLWIGTTDGLQRVNLTSQQVVTYRPDPNNPNGLSSPSAQAVFHDRSGTLWVGTSNGIDKQITHTKHFTPYKIKPSKGAVNLFVNKIHSLLVDHHDQVWLTNQFSLHRLDEQKQQLTELPLSPVGFSDQYQNYIFALLPDGPLGIWLGTRDGLYQYNASSKQYTRYPADINAQLLSRGPTGDIWLGGESGIASFNPRTHQYTYYKYKAGDTAGLPDKFVYSLLASRSGDVWVGINGKGVSRLNPATGQFTHYTAGPRPGQLNNNEVLTFYEDPNGIIWAGTNQGGLNRIDPKTGYFSPVTTQDGLPSNRVVAIAGDKAGNLWLSTNRGLCRYNPRTKAVRSYDINDGLPSNDFVENAVVTKNNRLYFGSRNGYVRFNPDSIRDDTRPFPLYVTKFKVLDRDRPLTDSVITLRHDENFLSFEFAALAYVMPERNRYAYQLVGVDNNWIQSGTRRFVSYTSLPPDDYVFRMKAANSDGIWNSQSTSLHIRILPPWWKTWWAYTLYVLALVGSIWGFIRYRSRQLRIANRLLEETVAVRTAEVSQQRNEIARQRDSLEKTLSELTSAQRQLIQKEKMASLGELTAGIAHEIQNPLNFVNNFSAISVELVEEMTEELQAGHQNDALDLADLLGQNLRKITHHGQRADAIIKGMLQHSRTSTGQKDPTDLNSLANEYLRLAYHGLRAKDKSFNARLVTEFDPNLGLIPVVAQDIGRVLLNLFNNAFYAVSEKQKRVGDDYQPEVMVSTRRTDYAIEICVHDNGIGISQTVLDKIYQPFFTTKPTGQGTGLGLSLSYDIITKGHGGELTVQTEEGKFAEFIIKFPLPA</sequence>
<evidence type="ECO:0000256" key="4">
    <source>
        <dbReference type="SAM" id="Coils"/>
    </source>
</evidence>
<keyword evidence="5" id="KW-0812">Transmembrane</keyword>
<evidence type="ECO:0000256" key="2">
    <source>
        <dbReference type="ARBA" id="ARBA00012438"/>
    </source>
</evidence>
<reference evidence="7 8" key="1">
    <citation type="submission" date="2020-05" db="EMBL/GenBank/DDBJ databases">
        <title>Genome sequencing of Spirosoma sp. TS118.</title>
        <authorList>
            <person name="Lee J.-H."/>
            <person name="Jeong S."/>
            <person name="Zhao L."/>
            <person name="Jung J.-H."/>
            <person name="Kim M.-K."/>
            <person name="Lim S."/>
        </authorList>
    </citation>
    <scope>NUCLEOTIDE SEQUENCE [LARGE SCALE GENOMIC DNA]</scope>
    <source>
        <strain evidence="7 8">TS118</strain>
    </source>
</reference>
<feature type="coiled-coil region" evidence="4">
    <location>
        <begin position="843"/>
        <end position="877"/>
    </location>
</feature>
<accession>A0A6M5Y157</accession>
<evidence type="ECO:0000256" key="1">
    <source>
        <dbReference type="ARBA" id="ARBA00000085"/>
    </source>
</evidence>
<dbReference type="InterPro" id="IPR003594">
    <property type="entry name" value="HATPase_dom"/>
</dbReference>
<keyword evidence="7" id="KW-0808">Transferase</keyword>
<dbReference type="GO" id="GO:0000155">
    <property type="term" value="F:phosphorelay sensor kinase activity"/>
    <property type="evidence" value="ECO:0007669"/>
    <property type="project" value="InterPro"/>
</dbReference>
<dbReference type="InterPro" id="IPR011123">
    <property type="entry name" value="Y_Y_Y"/>
</dbReference>
<dbReference type="Gene3D" id="2.60.40.10">
    <property type="entry name" value="Immunoglobulins"/>
    <property type="match status" value="1"/>
</dbReference>
<name>A0A6M5Y157_9BACT</name>
<evidence type="ECO:0000256" key="5">
    <source>
        <dbReference type="SAM" id="Phobius"/>
    </source>
</evidence>
<keyword evidence="5" id="KW-1133">Transmembrane helix</keyword>
<dbReference type="EMBL" id="CP053435">
    <property type="protein sequence ID" value="QJW88488.1"/>
    <property type="molecule type" value="Genomic_DNA"/>
</dbReference>
<dbReference type="SUPFAM" id="SSF55874">
    <property type="entry name" value="ATPase domain of HSP90 chaperone/DNA topoisomerase II/histidine kinase"/>
    <property type="match status" value="1"/>
</dbReference>
<dbReference type="InterPro" id="IPR036097">
    <property type="entry name" value="HisK_dim/P_sf"/>
</dbReference>
<dbReference type="PANTHER" id="PTHR43547:SF2">
    <property type="entry name" value="HYBRID SIGNAL TRANSDUCTION HISTIDINE KINASE C"/>
    <property type="match status" value="1"/>
</dbReference>
<feature type="transmembrane region" description="Helical" evidence="5">
    <location>
        <begin position="800"/>
        <end position="818"/>
    </location>
</feature>
<dbReference type="RefSeq" id="WP_171738326.1">
    <property type="nucleotide sequence ID" value="NZ_CP053435.1"/>
</dbReference>
<dbReference type="InterPro" id="IPR036890">
    <property type="entry name" value="HATPase_C_sf"/>
</dbReference>
<dbReference type="Gene3D" id="1.10.287.130">
    <property type="match status" value="1"/>
</dbReference>
<comment type="catalytic activity">
    <reaction evidence="1">
        <text>ATP + protein L-histidine = ADP + protein N-phospho-L-histidine.</text>
        <dbReference type="EC" id="2.7.13.3"/>
    </reaction>
</comment>
<dbReference type="SUPFAM" id="SSF63829">
    <property type="entry name" value="Calcium-dependent phosphotriesterase"/>
    <property type="match status" value="2"/>
</dbReference>
<feature type="domain" description="Histidine kinase" evidence="6">
    <location>
        <begin position="886"/>
        <end position="1125"/>
    </location>
</feature>
<proteinExistence type="predicted"/>
<dbReference type="PRINTS" id="PR00344">
    <property type="entry name" value="BCTRLSENSOR"/>
</dbReference>
<evidence type="ECO:0000313" key="7">
    <source>
        <dbReference type="EMBL" id="QJW88488.1"/>
    </source>
</evidence>
<dbReference type="Pfam" id="PF07494">
    <property type="entry name" value="Reg_prop"/>
    <property type="match status" value="4"/>
</dbReference>
<dbReference type="KEGG" id="stae:HNV11_03420"/>
<dbReference type="Gene3D" id="3.30.565.10">
    <property type="entry name" value="Histidine kinase-like ATPase, C-terminal domain"/>
    <property type="match status" value="1"/>
</dbReference>
<keyword evidence="8" id="KW-1185">Reference proteome</keyword>
<dbReference type="SMART" id="SM00387">
    <property type="entry name" value="HATPase_c"/>
    <property type="match status" value="1"/>
</dbReference>
<dbReference type="InterPro" id="IPR015943">
    <property type="entry name" value="WD40/YVTN_repeat-like_dom_sf"/>
</dbReference>
<keyword evidence="3" id="KW-0597">Phosphoprotein</keyword>
<dbReference type="CDD" id="cd00082">
    <property type="entry name" value="HisKA"/>
    <property type="match status" value="1"/>
</dbReference>
<dbReference type="Pfam" id="PF02518">
    <property type="entry name" value="HATPase_c"/>
    <property type="match status" value="1"/>
</dbReference>
<evidence type="ECO:0000259" key="6">
    <source>
        <dbReference type="PROSITE" id="PS50109"/>
    </source>
</evidence>
<dbReference type="SUPFAM" id="SSF47384">
    <property type="entry name" value="Homodimeric domain of signal transducing histidine kinase"/>
    <property type="match status" value="1"/>
</dbReference>
<dbReference type="InterPro" id="IPR013783">
    <property type="entry name" value="Ig-like_fold"/>
</dbReference>
<evidence type="ECO:0000313" key="8">
    <source>
        <dbReference type="Proteomes" id="UP000502756"/>
    </source>
</evidence>